<dbReference type="EMBL" id="JAZHBM010000001">
    <property type="protein sequence ID" value="MEF3081362.1"/>
    <property type="molecule type" value="Genomic_DNA"/>
</dbReference>
<comment type="caution">
    <text evidence="3">The sequence shown here is derived from an EMBL/GenBank/DDBJ whole genome shotgun (WGS) entry which is preliminary data.</text>
</comment>
<dbReference type="PANTHER" id="PTHR11731">
    <property type="entry name" value="PROTEASE FAMILY S9B,C DIPEPTIDYL-PEPTIDASE IV-RELATED"/>
    <property type="match status" value="1"/>
</dbReference>
<dbReference type="Gene3D" id="3.40.50.1820">
    <property type="entry name" value="alpha/beta hydrolase"/>
    <property type="match status" value="1"/>
</dbReference>
<dbReference type="Pfam" id="PF00930">
    <property type="entry name" value="DPPIV_N"/>
    <property type="match status" value="1"/>
</dbReference>
<keyword evidence="4" id="KW-1185">Reference proteome</keyword>
<dbReference type="InterPro" id="IPR029058">
    <property type="entry name" value="AB_hydrolase_fold"/>
</dbReference>
<dbReference type="RefSeq" id="WP_332077095.1">
    <property type="nucleotide sequence ID" value="NZ_JAZHBM010000001.1"/>
</dbReference>
<evidence type="ECO:0000313" key="3">
    <source>
        <dbReference type="EMBL" id="MEF3081362.1"/>
    </source>
</evidence>
<feature type="domain" description="Dipeptidylpeptidase IV N-terminal" evidence="2">
    <location>
        <begin position="124"/>
        <end position="458"/>
    </location>
</feature>
<feature type="domain" description="Peptidase S9 prolyl oligopeptidase catalytic" evidence="1">
    <location>
        <begin position="552"/>
        <end position="755"/>
    </location>
</feature>
<dbReference type="Proteomes" id="UP001358324">
    <property type="component" value="Unassembled WGS sequence"/>
</dbReference>
<dbReference type="SUPFAM" id="SSF53474">
    <property type="entry name" value="alpha/beta-Hydrolases"/>
    <property type="match status" value="1"/>
</dbReference>
<dbReference type="SUPFAM" id="SSF82171">
    <property type="entry name" value="DPP6 N-terminal domain-like"/>
    <property type="match status" value="1"/>
</dbReference>
<dbReference type="Gene3D" id="2.140.10.30">
    <property type="entry name" value="Dipeptidylpeptidase IV, N-terminal domain"/>
    <property type="match status" value="1"/>
</dbReference>
<organism evidence="3 4">
    <name type="scientific">Luteimonas flava</name>
    <dbReference type="NCBI Taxonomy" id="3115822"/>
    <lineage>
        <taxon>Bacteria</taxon>
        <taxon>Pseudomonadati</taxon>
        <taxon>Pseudomonadota</taxon>
        <taxon>Gammaproteobacteria</taxon>
        <taxon>Lysobacterales</taxon>
        <taxon>Lysobacteraceae</taxon>
        <taxon>Luteimonas</taxon>
    </lineage>
</organism>
<dbReference type="InterPro" id="IPR050278">
    <property type="entry name" value="Serine_Prot_S9B/DPPIV"/>
</dbReference>
<accession>A0ABU7WBM5</accession>
<sequence>MSDAYARAARVLDGNLAGEMRNARVVPHWIEGGDRFWYRRDGADGVEWVIVTASTGERVPAFDAGRLREATMRAVSGTALPDDLPVTGITATDVTLTLAGRSVRCMLADYVCTGTAVPATPGVLWSPDGEHGVFVREHNLWLQSRDAAEPVQLTHDGVEHFAYGTPPGTSLFAVPRMRARQPLPPSGLNWSPDGKRLISLRVDERNVRPYPFVESVPQDGSHGPKLWLPRIPLLGDAERGMPEVVVLDVATRAATAVRLPDGWQFAQTVFHWSQDGVRAWGLSATRAQSEIALAEIDLAKGAVRLVVREQTQGIGRFNAFVYSPPNVRILEDSNEAVWFSERDGWGQLYLYDLATGALTRQLTSGQRTVRDLIGVDVAQRHLFFTAGGTDADPDPYQVHLHAVSLDGGAARLLTPEAGVHAVGRTPIGNGVPGSGSTAGLSPDGKWLVDTWSSFEQPPVTVLRSAVDGQVVRTLETADVSALIDAGWRAPTRVKLLSADGRTPIWGSVYFPRDMQPGLKYPVIDAIYAGPQVINAAPAYEEAVAALNPRARASLAELGFIVVTIDARGTPGRSKAFNNFSYEAFAEPALADHVAGIRQLAARYGNFDLDRVGIYGHSFGGYTSARGILSYPDFFKVAVSSAGPHNFQGFYSVEGLFPAPDYGNERVAAPDPQAIPLNYAPLDSLPLASQLKGKLLLVYGELDENAPPTTTLQLIDALTRANKPYDLLYLPNRDHGFFRTDAYYTQRMWDYFVEHLLGETPPTDFTLELKAPVSTSGF</sequence>
<gene>
    <name evidence="3" type="ORF">V3391_03945</name>
</gene>
<name>A0ABU7WBM5_9GAMM</name>
<evidence type="ECO:0000313" key="4">
    <source>
        <dbReference type="Proteomes" id="UP001358324"/>
    </source>
</evidence>
<evidence type="ECO:0000259" key="2">
    <source>
        <dbReference type="Pfam" id="PF00930"/>
    </source>
</evidence>
<dbReference type="InterPro" id="IPR002469">
    <property type="entry name" value="Peptidase_S9B_N"/>
</dbReference>
<reference evidence="3 4" key="1">
    <citation type="submission" date="2024-01" db="EMBL/GenBank/DDBJ databases">
        <title>Novel species of the genus Luteimonas isolated from rivers.</title>
        <authorList>
            <person name="Lu H."/>
        </authorList>
    </citation>
    <scope>NUCLEOTIDE SEQUENCE [LARGE SCALE GENOMIC DNA]</scope>
    <source>
        <strain evidence="3 4">SMYT11W</strain>
    </source>
</reference>
<dbReference type="InterPro" id="IPR001375">
    <property type="entry name" value="Peptidase_S9_cat"/>
</dbReference>
<evidence type="ECO:0000259" key="1">
    <source>
        <dbReference type="Pfam" id="PF00326"/>
    </source>
</evidence>
<protein>
    <submittedName>
        <fullName evidence="3">DPP IV N-terminal domain-containing protein</fullName>
    </submittedName>
</protein>
<proteinExistence type="predicted"/>
<dbReference type="Pfam" id="PF00326">
    <property type="entry name" value="Peptidase_S9"/>
    <property type="match status" value="1"/>
</dbReference>